<feature type="compositionally biased region" description="Low complexity" evidence="1">
    <location>
        <begin position="76"/>
        <end position="88"/>
    </location>
</feature>
<name>A0A5B7KKR1_PORTR</name>
<evidence type="ECO:0000313" key="3">
    <source>
        <dbReference type="Proteomes" id="UP000324222"/>
    </source>
</evidence>
<feature type="compositionally biased region" description="Acidic residues" evidence="1">
    <location>
        <begin position="89"/>
        <end position="100"/>
    </location>
</feature>
<keyword evidence="3" id="KW-1185">Reference proteome</keyword>
<comment type="caution">
    <text evidence="2">The sequence shown here is derived from an EMBL/GenBank/DDBJ whole genome shotgun (WGS) entry which is preliminary data.</text>
</comment>
<feature type="region of interest" description="Disordered" evidence="1">
    <location>
        <begin position="1"/>
        <end position="26"/>
    </location>
</feature>
<feature type="region of interest" description="Disordered" evidence="1">
    <location>
        <begin position="45"/>
        <end position="100"/>
    </location>
</feature>
<dbReference type="AlphaFoldDB" id="A0A5B7KKR1"/>
<gene>
    <name evidence="2" type="ORF">E2C01_100936</name>
</gene>
<organism evidence="2 3">
    <name type="scientific">Portunus trituberculatus</name>
    <name type="common">Swimming crab</name>
    <name type="synonym">Neptunus trituberculatus</name>
    <dbReference type="NCBI Taxonomy" id="210409"/>
    <lineage>
        <taxon>Eukaryota</taxon>
        <taxon>Metazoa</taxon>
        <taxon>Ecdysozoa</taxon>
        <taxon>Arthropoda</taxon>
        <taxon>Crustacea</taxon>
        <taxon>Multicrustacea</taxon>
        <taxon>Malacostraca</taxon>
        <taxon>Eumalacostraca</taxon>
        <taxon>Eucarida</taxon>
        <taxon>Decapoda</taxon>
        <taxon>Pleocyemata</taxon>
        <taxon>Brachyura</taxon>
        <taxon>Eubrachyura</taxon>
        <taxon>Portunoidea</taxon>
        <taxon>Portunidae</taxon>
        <taxon>Portuninae</taxon>
        <taxon>Portunus</taxon>
    </lineage>
</organism>
<evidence type="ECO:0000313" key="2">
    <source>
        <dbReference type="EMBL" id="MPD05205.1"/>
    </source>
</evidence>
<proteinExistence type="predicted"/>
<sequence length="100" mass="11614">MILEKKKAEKKNKETKPQERGKKFHLGKKMLTTFWKSLKKTVEKKRKALGERTSRKRFHNSTPLKEPSSTEEENSELLNSSHSSIISIDDTDKDEEIEGV</sequence>
<dbReference type="Proteomes" id="UP000324222">
    <property type="component" value="Unassembled WGS sequence"/>
</dbReference>
<accession>A0A5B7KKR1</accession>
<evidence type="ECO:0000256" key="1">
    <source>
        <dbReference type="SAM" id="MobiDB-lite"/>
    </source>
</evidence>
<reference evidence="2 3" key="1">
    <citation type="submission" date="2019-05" db="EMBL/GenBank/DDBJ databases">
        <title>Another draft genome of Portunus trituberculatus and its Hox gene families provides insights of decapod evolution.</title>
        <authorList>
            <person name="Jeong J.-H."/>
            <person name="Song I."/>
            <person name="Kim S."/>
            <person name="Choi T."/>
            <person name="Kim D."/>
            <person name="Ryu S."/>
            <person name="Kim W."/>
        </authorList>
    </citation>
    <scope>NUCLEOTIDE SEQUENCE [LARGE SCALE GENOMIC DNA]</scope>
    <source>
        <tissue evidence="2">Muscle</tissue>
    </source>
</reference>
<dbReference type="EMBL" id="VSRR010144922">
    <property type="protein sequence ID" value="MPD05205.1"/>
    <property type="molecule type" value="Genomic_DNA"/>
</dbReference>
<feature type="compositionally biased region" description="Basic and acidic residues" evidence="1">
    <location>
        <begin position="1"/>
        <end position="21"/>
    </location>
</feature>
<protein>
    <submittedName>
        <fullName evidence="2">Uncharacterized protein</fullName>
    </submittedName>
</protein>